<dbReference type="KEGG" id="bcai:K788_0006702"/>
<dbReference type="Proteomes" id="UP000019146">
    <property type="component" value="Chromosome 1"/>
</dbReference>
<name>A0A0P0R5A9_9BURK</name>
<evidence type="ECO:0000256" key="1">
    <source>
        <dbReference type="SAM" id="MobiDB-lite"/>
    </source>
</evidence>
<protein>
    <submittedName>
        <fullName evidence="2">Uncharacterized protein</fullName>
    </submittedName>
</protein>
<reference evidence="2 3" key="1">
    <citation type="journal article" date="2014" name="Genome Announc.">
        <title>Draft Genome Sequence of the Haloacid-Degrading Burkholderia caribensis Strain MBA4.</title>
        <authorList>
            <person name="Pan Y."/>
            <person name="Kong K.F."/>
            <person name="Tsang J.S."/>
        </authorList>
    </citation>
    <scope>NUCLEOTIDE SEQUENCE [LARGE SCALE GENOMIC DNA]</scope>
    <source>
        <strain evidence="2 3">MBA4</strain>
    </source>
</reference>
<gene>
    <name evidence="2" type="ORF">K788_0006702</name>
</gene>
<organism evidence="2 3">
    <name type="scientific">Paraburkholderia caribensis MBA4</name>
    <dbReference type="NCBI Taxonomy" id="1323664"/>
    <lineage>
        <taxon>Bacteria</taxon>
        <taxon>Pseudomonadati</taxon>
        <taxon>Pseudomonadota</taxon>
        <taxon>Betaproteobacteria</taxon>
        <taxon>Burkholderiales</taxon>
        <taxon>Burkholderiaceae</taxon>
        <taxon>Paraburkholderia</taxon>
    </lineage>
</organism>
<dbReference type="EMBL" id="CP012746">
    <property type="protein sequence ID" value="ALL62951.1"/>
    <property type="molecule type" value="Genomic_DNA"/>
</dbReference>
<proteinExistence type="predicted"/>
<sequence length="205" mass="23374">MWVWLILFFAGIRDMTYPFMRRPCTGRDLVLVLVARGAWWFAFVLYWHPRCVSLFHASPLCGAALTFFAAAKKVGKESGSHRQPLFLSTGPQRPRTSHGNAPVHVRCQRPLCTPHPLHIPASQHAAPDRPRPPWWQTVCRPSRHARITPDWVARSVFLIRANLCGATTCTQFATWAAHTMRCRWPGYGGMKWVMRWFGALATGKE</sequence>
<dbReference type="AlphaFoldDB" id="A0A0P0R5A9"/>
<evidence type="ECO:0000313" key="3">
    <source>
        <dbReference type="Proteomes" id="UP000019146"/>
    </source>
</evidence>
<evidence type="ECO:0000313" key="2">
    <source>
        <dbReference type="EMBL" id="ALL62951.1"/>
    </source>
</evidence>
<accession>A0A0P0R5A9</accession>
<feature type="region of interest" description="Disordered" evidence="1">
    <location>
        <begin position="80"/>
        <end position="100"/>
    </location>
</feature>